<feature type="transmembrane region" description="Helical" evidence="1">
    <location>
        <begin position="496"/>
        <end position="515"/>
    </location>
</feature>
<protein>
    <recommendedName>
        <fullName evidence="5">Gram-positive cocci surface proteins LPxTG domain-containing protein</fullName>
    </recommendedName>
</protein>
<accession>A0ABP8Y7N2</accession>
<evidence type="ECO:0000313" key="3">
    <source>
        <dbReference type="EMBL" id="GAA4721905.1"/>
    </source>
</evidence>
<sequence>MMSTRKTAVLALTLATGPLMIANTAHAAPSCGTPAVEAVYTTVHHDAENVVVGQQKVIDQPAQPAVPAVYATESYVITPAVPAVPAVTDTETQWTVGNSTGPDGDGWTPTGEVKEHAAVTQTQYQWEKVTTTTDYEWMLKVVDQPATSTVVHHDAVYRTDTVPATYKTVTVPATYKTITVPATYKQVVDVPEHTVHHDAVYDMTLYAYQNKQGTIRYETFGWNTADGHDKGWTLVTPYVHPVITPAWDEVVAATYKTVIDVPEHTESVVDVPAHDETVVDVPEHTVQVLVTAAWDETVTTPEVSHYEKQWTSSATEAPGDGWFRSDAAPRVTTQTDTVYTVDDQAAPEGYTLVGQETSVLKPAFTEYEWVRTVVVTPAQPEIPAVMGERQVLVTPEIPATDEVSHMEDIVVTIPAYDSQELVTPAVPAGEPCPVTGGGETGGGESSGGGEVINAGGEEIAGPGGSGAVKTETAAKATTSAASSVPTLAFTGFDPELYVAGGLALLFVGSGLTVVARRREN</sequence>
<keyword evidence="1" id="KW-1133">Transmembrane helix</keyword>
<keyword evidence="1" id="KW-0812">Transmembrane</keyword>
<keyword evidence="1" id="KW-0472">Membrane</keyword>
<evidence type="ECO:0000313" key="4">
    <source>
        <dbReference type="Proteomes" id="UP001500556"/>
    </source>
</evidence>
<dbReference type="Proteomes" id="UP001500556">
    <property type="component" value="Unassembled WGS sequence"/>
</dbReference>
<evidence type="ECO:0000256" key="2">
    <source>
        <dbReference type="SAM" id="SignalP"/>
    </source>
</evidence>
<comment type="caution">
    <text evidence="3">The sequence shown here is derived from an EMBL/GenBank/DDBJ whole genome shotgun (WGS) entry which is preliminary data.</text>
</comment>
<gene>
    <name evidence="3" type="ORF">GCM10025782_19660</name>
</gene>
<keyword evidence="2" id="KW-0732">Signal</keyword>
<keyword evidence="4" id="KW-1185">Reference proteome</keyword>
<proteinExistence type="predicted"/>
<evidence type="ECO:0008006" key="5">
    <source>
        <dbReference type="Google" id="ProtNLM"/>
    </source>
</evidence>
<dbReference type="EMBL" id="BAABLO010000005">
    <property type="protein sequence ID" value="GAA4721905.1"/>
    <property type="molecule type" value="Genomic_DNA"/>
</dbReference>
<feature type="signal peptide" evidence="2">
    <location>
        <begin position="1"/>
        <end position="27"/>
    </location>
</feature>
<organism evidence="3 4">
    <name type="scientific">Pedococcus ginsenosidimutans</name>
    <dbReference type="NCBI Taxonomy" id="490570"/>
    <lineage>
        <taxon>Bacteria</taxon>
        <taxon>Bacillati</taxon>
        <taxon>Actinomycetota</taxon>
        <taxon>Actinomycetes</taxon>
        <taxon>Micrococcales</taxon>
        <taxon>Intrasporangiaceae</taxon>
        <taxon>Pedococcus</taxon>
    </lineage>
</organism>
<feature type="chain" id="PRO_5045987627" description="Gram-positive cocci surface proteins LPxTG domain-containing protein" evidence="2">
    <location>
        <begin position="28"/>
        <end position="520"/>
    </location>
</feature>
<evidence type="ECO:0000256" key="1">
    <source>
        <dbReference type="SAM" id="Phobius"/>
    </source>
</evidence>
<reference evidence="4" key="1">
    <citation type="journal article" date="2019" name="Int. J. Syst. Evol. Microbiol.">
        <title>The Global Catalogue of Microorganisms (GCM) 10K type strain sequencing project: providing services to taxonomists for standard genome sequencing and annotation.</title>
        <authorList>
            <consortium name="The Broad Institute Genomics Platform"/>
            <consortium name="The Broad Institute Genome Sequencing Center for Infectious Disease"/>
            <person name="Wu L."/>
            <person name="Ma J."/>
        </authorList>
    </citation>
    <scope>NUCLEOTIDE SEQUENCE [LARGE SCALE GENOMIC DNA]</scope>
    <source>
        <strain evidence="4">JCM 18961</strain>
    </source>
</reference>
<name>A0ABP8Y7N2_9MICO</name>
<dbReference type="RefSeq" id="WP_345502891.1">
    <property type="nucleotide sequence ID" value="NZ_BAABLO010000005.1"/>
</dbReference>